<keyword evidence="3" id="KW-1185">Reference proteome</keyword>
<dbReference type="GeneID" id="73470317"/>
<dbReference type="AlphaFoldDB" id="A0A8J5QH42"/>
<feature type="region of interest" description="Disordered" evidence="1">
    <location>
        <begin position="365"/>
        <end position="418"/>
    </location>
</feature>
<evidence type="ECO:0000313" key="3">
    <source>
        <dbReference type="Proteomes" id="UP000694255"/>
    </source>
</evidence>
<feature type="region of interest" description="Disordered" evidence="1">
    <location>
        <begin position="1"/>
        <end position="31"/>
    </location>
</feature>
<feature type="compositionally biased region" description="Basic and acidic residues" evidence="1">
    <location>
        <begin position="380"/>
        <end position="389"/>
    </location>
</feature>
<feature type="compositionally biased region" description="Polar residues" evidence="1">
    <location>
        <begin position="77"/>
        <end position="88"/>
    </location>
</feature>
<dbReference type="EMBL" id="JAGSYN010000156">
    <property type="protein sequence ID" value="KAG7662967.1"/>
    <property type="molecule type" value="Genomic_DNA"/>
</dbReference>
<reference evidence="2 3" key="1">
    <citation type="journal article" date="2021" name="DNA Res.">
        <title>Genome analysis of Candida subhashii reveals its hybrid nature and dual mitochondrial genome conformations.</title>
        <authorList>
            <person name="Mixao V."/>
            <person name="Hegedusova E."/>
            <person name="Saus E."/>
            <person name="Pryszcz L.P."/>
            <person name="Cillingova A."/>
            <person name="Nosek J."/>
            <person name="Gabaldon T."/>
        </authorList>
    </citation>
    <scope>NUCLEOTIDE SEQUENCE [LARGE SCALE GENOMIC DNA]</scope>
    <source>
        <strain evidence="2 3">CBS 10753</strain>
    </source>
</reference>
<protein>
    <submittedName>
        <fullName evidence="2">Uncharacterized protein</fullName>
    </submittedName>
</protein>
<accession>A0A8J5QH42</accession>
<proteinExistence type="predicted"/>
<evidence type="ECO:0000313" key="2">
    <source>
        <dbReference type="EMBL" id="KAG7662967.1"/>
    </source>
</evidence>
<feature type="compositionally biased region" description="Polar residues" evidence="1">
    <location>
        <begin position="1"/>
        <end position="18"/>
    </location>
</feature>
<feature type="region of interest" description="Disordered" evidence="1">
    <location>
        <begin position="70"/>
        <end position="96"/>
    </location>
</feature>
<organism evidence="2 3">
    <name type="scientific">[Candida] subhashii</name>
    <dbReference type="NCBI Taxonomy" id="561895"/>
    <lineage>
        <taxon>Eukaryota</taxon>
        <taxon>Fungi</taxon>
        <taxon>Dikarya</taxon>
        <taxon>Ascomycota</taxon>
        <taxon>Saccharomycotina</taxon>
        <taxon>Pichiomycetes</taxon>
        <taxon>Debaryomycetaceae</taxon>
        <taxon>Spathaspora</taxon>
    </lineage>
</organism>
<name>A0A8J5QH42_9ASCO</name>
<dbReference type="Proteomes" id="UP000694255">
    <property type="component" value="Unassembled WGS sequence"/>
</dbReference>
<comment type="caution">
    <text evidence="2">The sequence shown here is derived from an EMBL/GenBank/DDBJ whole genome shotgun (WGS) entry which is preliminary data.</text>
</comment>
<dbReference type="RefSeq" id="XP_049263200.1">
    <property type="nucleotide sequence ID" value="XM_049407382.1"/>
</dbReference>
<gene>
    <name evidence="2" type="ORF">J8A68_003517</name>
</gene>
<evidence type="ECO:0000256" key="1">
    <source>
        <dbReference type="SAM" id="MobiDB-lite"/>
    </source>
</evidence>
<sequence>MNFQNSSNGEAPSSSINPDETPEQGVSGADLNFLLSHFQLPDVESNGEANNDPTDPDPNAITRSVFELVPKQDHSTDGNTKSSILNPSNEERRRQKMKKMWDNKFSDRIEIAYAAQMDENLSLIKVFSIGIRLFRGLIDYFMDPEGFVVTPETFVRSFELYGKNQEELQENKEVFKIIDECLSFKMLTFSCLNYPGDNSNWRMKQIIKYVEKVSSRSCKDILGKDRVDATGETNVQFYEDMFYRRLRSYAVHIRGLMSNSSLGLLKLKAEPWPIHGVVDQYVSSLDISIVLTFPFLDDKHSKMRLCKILVGDFIQWSNDPDEHMIIEPDEVARALEADSSVGKAPNGDFVTGVKGDFSELSTLSDKVGPMKYPKGPSGRKVFDGRIEKKQSKRQKKHEIQNSSQLQSARIIPHHENLQ</sequence>